<name>N9Y3U6_9CLOT</name>
<dbReference type="PATRIC" id="fig|999411.4.peg.1721"/>
<dbReference type="Pfam" id="PF10694">
    <property type="entry name" value="DUF2500"/>
    <property type="match status" value="1"/>
</dbReference>
<proteinExistence type="predicted"/>
<sequence>MILMVISVKDSYKYKKTDISTKAKVISKRKESNSSKKSNDNKEILENEYYIVFEDANGRQQEFSVGKEEFKRLNKGTKGKLSFKGTEFIKFEKGV</sequence>
<evidence type="ECO:0000313" key="2">
    <source>
        <dbReference type="Proteomes" id="UP000013097"/>
    </source>
</evidence>
<protein>
    <recommendedName>
        <fullName evidence="3">DUF2500 domain-containing protein</fullName>
    </recommendedName>
</protein>
<comment type="caution">
    <text evidence="1">The sequence shown here is derived from an EMBL/GenBank/DDBJ whole genome shotgun (WGS) entry which is preliminary data.</text>
</comment>
<accession>N9Y3U6</accession>
<dbReference type="AlphaFoldDB" id="N9Y3U6"/>
<gene>
    <name evidence="1" type="ORF">HMPREF1092_01747</name>
</gene>
<evidence type="ECO:0000313" key="1">
    <source>
        <dbReference type="EMBL" id="ENZ02512.1"/>
    </source>
</evidence>
<dbReference type="EMBL" id="AGYT01000008">
    <property type="protein sequence ID" value="ENZ02512.1"/>
    <property type="molecule type" value="Genomic_DNA"/>
</dbReference>
<reference evidence="1 2" key="1">
    <citation type="submission" date="2013-01" db="EMBL/GenBank/DDBJ databases">
        <title>The Genome Sequence of Clostridium colicanis 209318.</title>
        <authorList>
            <consortium name="The Broad Institute Genome Sequencing Platform"/>
            <person name="Earl A."/>
            <person name="Ward D."/>
            <person name="Feldgarden M."/>
            <person name="Gevers D."/>
            <person name="Courvalin P."/>
            <person name="Lambert T."/>
            <person name="Walker B."/>
            <person name="Young S.K."/>
            <person name="Zeng Q."/>
            <person name="Gargeya S."/>
            <person name="Fitzgerald M."/>
            <person name="Haas B."/>
            <person name="Abouelleil A."/>
            <person name="Alvarado L."/>
            <person name="Arachchi H.M."/>
            <person name="Berlin A.M."/>
            <person name="Chapman S.B."/>
            <person name="Dewar J."/>
            <person name="Goldberg J."/>
            <person name="Griggs A."/>
            <person name="Gujja S."/>
            <person name="Hansen M."/>
            <person name="Howarth C."/>
            <person name="Imamovic A."/>
            <person name="Larimer J."/>
            <person name="McCowan C."/>
            <person name="Murphy C."/>
            <person name="Neiman D."/>
            <person name="Pearson M."/>
            <person name="Priest M."/>
            <person name="Roberts A."/>
            <person name="Saif S."/>
            <person name="Shea T."/>
            <person name="Sisk P."/>
            <person name="Sykes S."/>
            <person name="Wortman J."/>
            <person name="Nusbaum C."/>
            <person name="Birren B."/>
        </authorList>
    </citation>
    <scope>NUCLEOTIDE SEQUENCE [LARGE SCALE GENOMIC DNA]</scope>
    <source>
        <strain evidence="1 2">209318</strain>
    </source>
</reference>
<evidence type="ECO:0008006" key="3">
    <source>
        <dbReference type="Google" id="ProtNLM"/>
    </source>
</evidence>
<dbReference type="Proteomes" id="UP000013097">
    <property type="component" value="Unassembled WGS sequence"/>
</dbReference>
<keyword evidence="2" id="KW-1185">Reference proteome</keyword>
<dbReference type="InterPro" id="IPR019635">
    <property type="entry name" value="DUF2500"/>
</dbReference>
<dbReference type="Gene3D" id="2.40.50.660">
    <property type="match status" value="1"/>
</dbReference>
<dbReference type="HOGENOM" id="CLU_2367883_0_0_9"/>
<organism evidence="1 2">
    <name type="scientific">Clostridium thermobutyricum</name>
    <dbReference type="NCBI Taxonomy" id="29372"/>
    <lineage>
        <taxon>Bacteria</taxon>
        <taxon>Bacillati</taxon>
        <taxon>Bacillota</taxon>
        <taxon>Clostridia</taxon>
        <taxon>Eubacteriales</taxon>
        <taxon>Clostridiaceae</taxon>
        <taxon>Clostridium</taxon>
    </lineage>
</organism>